<dbReference type="RefSeq" id="XP_052946436.1">
    <property type="nucleotide sequence ID" value="XM_053093376.1"/>
</dbReference>
<feature type="compositionally biased region" description="Basic and acidic residues" evidence="2">
    <location>
        <begin position="687"/>
        <end position="698"/>
    </location>
</feature>
<sequence>MSSSRPDPHSQAPAPTPHATAPERTGPSLLAPPSIPNPHPMIAASQQLVPGGSQPALNPRAQLDRAPSVGTPSAMVLIPHGRTDSREGAMLRSRILPELGGPRPGALSTDPYAHRAPSMLSGGSSSHPSNPRTIMHSRHVSLPNLHGTTPSCPSGCRHSPPPQQSRLQYIRQHANIDSTSEGSLPIIRTHPPAPAGAHPRPVPHPYQAGHSGPAPIPNPIYRPHTFAATTQYGAVTPAPIMTTTNMREPCDGPPAQYAISGHPSSACCLYHAIVQLSTVRPGESRDNSHDRKSARSLLAAKYCGFLRAQRAELALLNQASLGRIDARLQESERRVQPDGAEIERLARRVREGSAEKELLTQQSERLQASLAASQDWSAQLEAELRELRKRKGGLVATSTPLRVGSDGNGADSDIVKASKDRSTELLAQKVKTLELQLLSAKGTYESLRRLNTTCRDDEAAARKESQQLRLELEQTRKDAAKKEKAERRRLALEASESGGPAKEEVERERKLKDMVDELDQLRKDNVELSTCAAADLKQRDRLRAEVKQAKAEVKLLEAEVKEAEKAKKSKGIAYEAEVISARAQMVLIRQGEADKKEIEGLKAEVKSLKEAFTGRGGQGASEASGPSGYESQQRGMMAELEQLRKEREEDRISAAADARKIMMLEAEINDLRERIDGPSASAKKRKAADMRDDYEINE</sequence>
<protein>
    <submittedName>
        <fullName evidence="3">Uncharacterized protein</fullName>
    </submittedName>
</protein>
<feature type="compositionally biased region" description="Basic and acidic residues" evidence="2">
    <location>
        <begin position="476"/>
        <end position="491"/>
    </location>
</feature>
<reference evidence="3" key="1">
    <citation type="journal article" date="2022" name="G3 (Bethesda)">
        <title>High quality genome of the basidiomycete yeast Dioszegia hungarica PDD-24b-2 isolated from cloud water.</title>
        <authorList>
            <person name="Jarrige D."/>
            <person name="Haridas S."/>
            <person name="Bleykasten-Grosshans C."/>
            <person name="Joly M."/>
            <person name="Nadalig T."/>
            <person name="Sancelme M."/>
            <person name="Vuilleumier S."/>
            <person name="Grigoriev I.V."/>
            <person name="Amato P."/>
            <person name="Bringel F."/>
        </authorList>
    </citation>
    <scope>NUCLEOTIDE SEQUENCE</scope>
    <source>
        <strain evidence="3">PDD-24b-2</strain>
    </source>
</reference>
<feature type="region of interest" description="Disordered" evidence="2">
    <location>
        <begin position="612"/>
        <end position="652"/>
    </location>
</feature>
<feature type="coiled-coil region" evidence="1">
    <location>
        <begin position="342"/>
        <end position="397"/>
    </location>
</feature>
<organism evidence="3 4">
    <name type="scientific">Dioszegia hungarica</name>
    <dbReference type="NCBI Taxonomy" id="4972"/>
    <lineage>
        <taxon>Eukaryota</taxon>
        <taxon>Fungi</taxon>
        <taxon>Dikarya</taxon>
        <taxon>Basidiomycota</taxon>
        <taxon>Agaricomycotina</taxon>
        <taxon>Tremellomycetes</taxon>
        <taxon>Tremellales</taxon>
        <taxon>Bulleribasidiaceae</taxon>
        <taxon>Dioszegia</taxon>
    </lineage>
</organism>
<evidence type="ECO:0000256" key="2">
    <source>
        <dbReference type="SAM" id="MobiDB-lite"/>
    </source>
</evidence>
<dbReference type="EMBL" id="JAKWFO010000005">
    <property type="protein sequence ID" value="KAI9636659.1"/>
    <property type="molecule type" value="Genomic_DNA"/>
</dbReference>
<keyword evidence="1" id="KW-0175">Coiled coil</keyword>
<feature type="compositionally biased region" description="Basic and acidic residues" evidence="2">
    <location>
        <begin position="641"/>
        <end position="652"/>
    </location>
</feature>
<evidence type="ECO:0000313" key="3">
    <source>
        <dbReference type="EMBL" id="KAI9636659.1"/>
    </source>
</evidence>
<dbReference type="PANTHER" id="PTHR23159">
    <property type="entry name" value="CENTROSOMAL PROTEIN 2"/>
    <property type="match status" value="1"/>
</dbReference>
<dbReference type="GeneID" id="77732581"/>
<dbReference type="PANTHER" id="PTHR23159:SF31">
    <property type="entry name" value="CENTROSOME-ASSOCIATED PROTEIN CEP250 ISOFORM X1"/>
    <property type="match status" value="1"/>
</dbReference>
<feature type="region of interest" description="Disordered" evidence="2">
    <location>
        <begin position="476"/>
        <end position="508"/>
    </location>
</feature>
<comment type="caution">
    <text evidence="3">The sequence shown here is derived from an EMBL/GenBank/DDBJ whole genome shotgun (WGS) entry which is preliminary data.</text>
</comment>
<accession>A0AA38LWG9</accession>
<dbReference type="Proteomes" id="UP001164286">
    <property type="component" value="Unassembled WGS sequence"/>
</dbReference>
<name>A0AA38LWG9_9TREE</name>
<evidence type="ECO:0000313" key="4">
    <source>
        <dbReference type="Proteomes" id="UP001164286"/>
    </source>
</evidence>
<evidence type="ECO:0000256" key="1">
    <source>
        <dbReference type="SAM" id="Coils"/>
    </source>
</evidence>
<feature type="compositionally biased region" description="Low complexity" evidence="2">
    <location>
        <begin position="117"/>
        <end position="129"/>
    </location>
</feature>
<gene>
    <name evidence="3" type="ORF">MKK02DRAFT_45365</name>
</gene>
<feature type="region of interest" description="Disordered" evidence="2">
    <location>
        <begin position="670"/>
        <end position="698"/>
    </location>
</feature>
<feature type="region of interest" description="Disordered" evidence="2">
    <location>
        <begin position="1"/>
        <end position="76"/>
    </location>
</feature>
<dbReference type="AlphaFoldDB" id="A0AA38LWG9"/>
<proteinExistence type="predicted"/>
<keyword evidence="4" id="KW-1185">Reference proteome</keyword>
<feature type="region of interest" description="Disordered" evidence="2">
    <location>
        <begin position="96"/>
        <end position="164"/>
    </location>
</feature>